<evidence type="ECO:0000313" key="1">
    <source>
        <dbReference type="EMBL" id="CAH3185682.1"/>
    </source>
</evidence>
<proteinExistence type="predicted"/>
<sequence length="236" mass="27607">MEILRTSWLLDEFQQSFHSKNDYAAPLEHTLGVCPELEEYMKEFQLIGPFHVSLNAEESTIQVFWPVFENLYKAVFGRNFDSWMQSMLRASTIFINFRRRNYDKATLTQLSDLLLHVSDNTDLGEKMQEFLQVFTEKLHPILRRNVPIWAVPQLINTITHALSGRRFEADFMEWFLPNCLRGCSNKDIAEMALKSSEFLFEILSKVWMTLGQTAKVRRGNRKFQVLTPLNNFTQAG</sequence>
<keyword evidence="2" id="KW-1185">Reference proteome</keyword>
<evidence type="ECO:0000313" key="2">
    <source>
        <dbReference type="Proteomes" id="UP001159427"/>
    </source>
</evidence>
<dbReference type="Proteomes" id="UP001159427">
    <property type="component" value="Unassembled WGS sequence"/>
</dbReference>
<comment type="caution">
    <text evidence="1">The sequence shown here is derived from an EMBL/GenBank/DDBJ whole genome shotgun (WGS) entry which is preliminary data.</text>
</comment>
<organism evidence="1 2">
    <name type="scientific">Porites evermanni</name>
    <dbReference type="NCBI Taxonomy" id="104178"/>
    <lineage>
        <taxon>Eukaryota</taxon>
        <taxon>Metazoa</taxon>
        <taxon>Cnidaria</taxon>
        <taxon>Anthozoa</taxon>
        <taxon>Hexacorallia</taxon>
        <taxon>Scleractinia</taxon>
        <taxon>Fungiina</taxon>
        <taxon>Poritidae</taxon>
        <taxon>Porites</taxon>
    </lineage>
</organism>
<reference evidence="1 2" key="1">
    <citation type="submission" date="2022-05" db="EMBL/GenBank/DDBJ databases">
        <authorList>
            <consortium name="Genoscope - CEA"/>
            <person name="William W."/>
        </authorList>
    </citation>
    <scope>NUCLEOTIDE SEQUENCE [LARGE SCALE GENOMIC DNA]</scope>
</reference>
<protein>
    <submittedName>
        <fullName evidence="1">Uncharacterized protein</fullName>
    </submittedName>
</protein>
<dbReference type="EMBL" id="CALNXI010002276">
    <property type="protein sequence ID" value="CAH3185682.1"/>
    <property type="molecule type" value="Genomic_DNA"/>
</dbReference>
<name>A0ABN8S683_9CNID</name>
<accession>A0ABN8S683</accession>
<gene>
    <name evidence="1" type="ORF">PEVE_00016272</name>
</gene>